<feature type="transmembrane region" description="Helical" evidence="1">
    <location>
        <begin position="138"/>
        <end position="159"/>
    </location>
</feature>
<evidence type="ECO:0000313" key="2">
    <source>
        <dbReference type="EMBL" id="QEE15255.1"/>
    </source>
</evidence>
<dbReference type="AlphaFoldDB" id="A0A5B9D899"/>
<dbReference type="EMBL" id="CP042905">
    <property type="protein sequence ID" value="QEE15255.1"/>
    <property type="molecule type" value="Genomic_DNA"/>
</dbReference>
<feature type="transmembrane region" description="Helical" evidence="1">
    <location>
        <begin position="44"/>
        <end position="71"/>
    </location>
</feature>
<dbReference type="OrthoDB" id="386137at2157"/>
<keyword evidence="1" id="KW-0472">Membrane</keyword>
<dbReference type="Pfam" id="PF12730">
    <property type="entry name" value="ABC2_membrane_4"/>
    <property type="match status" value="1"/>
</dbReference>
<keyword evidence="1" id="KW-1133">Transmembrane helix</keyword>
<dbReference type="RefSeq" id="WP_162306577.1">
    <property type="nucleotide sequence ID" value="NZ_CP042905.2"/>
</dbReference>
<feature type="transmembrane region" description="Helical" evidence="1">
    <location>
        <begin position="21"/>
        <end position="38"/>
    </location>
</feature>
<feature type="transmembrane region" description="Helical" evidence="1">
    <location>
        <begin position="166"/>
        <end position="187"/>
    </location>
</feature>
<accession>A0A5B9D899</accession>
<evidence type="ECO:0000313" key="3">
    <source>
        <dbReference type="Proteomes" id="UP000321408"/>
    </source>
</evidence>
<sequence>MSLSLLIKDEFKGFYKSKVMVVLWIGMPLISLFLHYLQPDTEGIPISIFVGLMVSSLSGTLASVMISTTIVSEKDRHVYDLFLIRPVKRWNLMFAKLIAVYLCIMIATLLSVLIGIILDLIKTDIPIETLLDGVWDSLTISLSAMAISCSISILIGILVNSTMLAVILAIYLGNQLSLIAVLPGIFFESINTIAYALIIGLILTFLVNLVTVLVLQRKSL</sequence>
<gene>
    <name evidence="2" type="ORF">DSAG12_01080</name>
</gene>
<dbReference type="Proteomes" id="UP000321408">
    <property type="component" value="Chromosome"/>
</dbReference>
<keyword evidence="3" id="KW-1185">Reference proteome</keyword>
<feature type="transmembrane region" description="Helical" evidence="1">
    <location>
        <begin position="92"/>
        <end position="118"/>
    </location>
</feature>
<reference evidence="2 3" key="2">
    <citation type="journal article" date="2024" name="Int. J. Syst. Evol. Microbiol.">
        <title>Promethearchaeum syntrophicum gen. nov., sp. nov., an anaerobic, obligately syntrophic archaeon, the first isolate of the lineage 'Asgard' archaea, and proposal of the new archaeal phylum Promethearchaeota phyl. nov. and kingdom Promethearchaeati regn. nov.</title>
        <authorList>
            <person name="Imachi H."/>
            <person name="Nobu M.K."/>
            <person name="Kato S."/>
            <person name="Takaki Y."/>
            <person name="Miyazaki M."/>
            <person name="Miyata M."/>
            <person name="Ogawara M."/>
            <person name="Saito Y."/>
            <person name="Sakai S."/>
            <person name="Tahara Y.O."/>
            <person name="Takano Y."/>
            <person name="Tasumi E."/>
            <person name="Uematsu K."/>
            <person name="Yoshimura T."/>
            <person name="Itoh T."/>
            <person name="Ohkuma M."/>
            <person name="Takai K."/>
        </authorList>
    </citation>
    <scope>NUCLEOTIDE SEQUENCE [LARGE SCALE GENOMIC DNA]</scope>
    <source>
        <strain evidence="2 3">MK-D1</strain>
    </source>
</reference>
<proteinExistence type="predicted"/>
<reference evidence="2 3" key="1">
    <citation type="journal article" date="2020" name="Nature">
        <title>Isolation of an archaeon at the prokaryote-eukaryote interface.</title>
        <authorList>
            <person name="Imachi H."/>
            <person name="Nobu M.K."/>
            <person name="Nakahara N."/>
            <person name="Morono Y."/>
            <person name="Ogawara M."/>
            <person name="Takaki Y."/>
            <person name="Takano Y."/>
            <person name="Uematsu K."/>
            <person name="Ikuta T."/>
            <person name="Ito M."/>
            <person name="Matsui Y."/>
            <person name="Miyazaki M."/>
            <person name="Murata K."/>
            <person name="Saito Y."/>
            <person name="Sakai S."/>
            <person name="Song C."/>
            <person name="Tasumi E."/>
            <person name="Yamanaka Y."/>
            <person name="Yamaguchi T."/>
            <person name="Kamagata Y."/>
            <person name="Tamaki H."/>
            <person name="Takai K."/>
        </authorList>
    </citation>
    <scope>NUCLEOTIDE SEQUENCE [LARGE SCALE GENOMIC DNA]</scope>
    <source>
        <strain evidence="2 3">MK-D1</strain>
    </source>
</reference>
<dbReference type="GeneID" id="41329077"/>
<dbReference type="KEGG" id="psyt:DSAG12_01080"/>
<feature type="transmembrane region" description="Helical" evidence="1">
    <location>
        <begin position="193"/>
        <end position="215"/>
    </location>
</feature>
<evidence type="ECO:0000256" key="1">
    <source>
        <dbReference type="SAM" id="Phobius"/>
    </source>
</evidence>
<organism evidence="2 3">
    <name type="scientific">Promethearchaeum syntrophicum</name>
    <dbReference type="NCBI Taxonomy" id="2594042"/>
    <lineage>
        <taxon>Archaea</taxon>
        <taxon>Promethearchaeati</taxon>
        <taxon>Promethearchaeota</taxon>
        <taxon>Promethearchaeia</taxon>
        <taxon>Promethearchaeales</taxon>
        <taxon>Promethearchaeaceae</taxon>
        <taxon>Promethearchaeum</taxon>
    </lineage>
</organism>
<name>A0A5B9D899_9ARCH</name>
<protein>
    <submittedName>
        <fullName evidence="2">ABC transporter permease</fullName>
    </submittedName>
</protein>
<keyword evidence="1" id="KW-0812">Transmembrane</keyword>